<comment type="subcellular location">
    <subcellularLocation>
        <location evidence="1">Chromosome</location>
    </subcellularLocation>
    <subcellularLocation>
        <location evidence="2">Cytoplasm</location>
    </subcellularLocation>
</comment>
<evidence type="ECO:0000256" key="10">
    <source>
        <dbReference type="ARBA" id="ARBA00023306"/>
    </source>
</evidence>
<dbReference type="OrthoDB" id="362021at2759"/>
<feature type="compositionally biased region" description="Basic and acidic residues" evidence="12">
    <location>
        <begin position="236"/>
        <end position="247"/>
    </location>
</feature>
<dbReference type="Pfam" id="PF05786">
    <property type="entry name" value="Cnd2"/>
    <property type="match status" value="1"/>
</dbReference>
<dbReference type="STRING" id="1266660.A0A1G4K1Y2"/>
<proteinExistence type="inferred from homology"/>
<dbReference type="PANTHER" id="PTHR13108:SF9">
    <property type="entry name" value="CONDENSIN COMPLEX SUBUNIT 2"/>
    <property type="match status" value="1"/>
</dbReference>
<feature type="region of interest" description="Disordered" evidence="12">
    <location>
        <begin position="626"/>
        <end position="664"/>
    </location>
</feature>
<keyword evidence="10 11" id="KW-0131">Cell cycle</keyword>
<dbReference type="GO" id="GO:0003682">
    <property type="term" value="F:chromatin binding"/>
    <property type="evidence" value="ECO:0007669"/>
    <property type="project" value="EnsemblFungi"/>
</dbReference>
<gene>
    <name evidence="13" type="ORF">LADA_0H07096G</name>
</gene>
<dbReference type="PANTHER" id="PTHR13108">
    <property type="entry name" value="CONDENSIN COMPLEX SUBUNIT 2"/>
    <property type="match status" value="1"/>
</dbReference>
<feature type="region of interest" description="Disordered" evidence="12">
    <location>
        <begin position="355"/>
        <end position="377"/>
    </location>
</feature>
<dbReference type="GO" id="GO:0005634">
    <property type="term" value="C:nucleus"/>
    <property type="evidence" value="ECO:0007669"/>
    <property type="project" value="EnsemblFungi"/>
</dbReference>
<keyword evidence="5" id="KW-0158">Chromosome</keyword>
<keyword evidence="8 11" id="KW-0498">Mitosis</keyword>
<dbReference type="AlphaFoldDB" id="A0A1G4K1Y2"/>
<evidence type="ECO:0000313" key="14">
    <source>
        <dbReference type="Proteomes" id="UP000190274"/>
    </source>
</evidence>
<evidence type="ECO:0000256" key="11">
    <source>
        <dbReference type="PIRNR" id="PIRNR017126"/>
    </source>
</evidence>
<keyword evidence="9 11" id="KW-0226">DNA condensation</keyword>
<evidence type="ECO:0000256" key="5">
    <source>
        <dbReference type="ARBA" id="ARBA00022454"/>
    </source>
</evidence>
<dbReference type="Proteomes" id="UP000190274">
    <property type="component" value="Chromosome H"/>
</dbReference>
<protein>
    <recommendedName>
        <fullName evidence="4 11">Condensin complex subunit 2</fullName>
    </recommendedName>
</protein>
<dbReference type="GO" id="GO:0005737">
    <property type="term" value="C:cytoplasm"/>
    <property type="evidence" value="ECO:0007669"/>
    <property type="project" value="UniProtKB-SubCell"/>
</dbReference>
<feature type="compositionally biased region" description="Polar residues" evidence="12">
    <location>
        <begin position="717"/>
        <end position="728"/>
    </location>
</feature>
<reference evidence="13 14" key="1">
    <citation type="submission" date="2016-03" db="EMBL/GenBank/DDBJ databases">
        <authorList>
            <person name="Devillers H."/>
        </authorList>
    </citation>
    <scope>NUCLEOTIDE SEQUENCE [LARGE SCALE GENOMIC DNA]</scope>
    <source>
        <strain evidence="13">CBS 10888</strain>
    </source>
</reference>
<evidence type="ECO:0000256" key="8">
    <source>
        <dbReference type="ARBA" id="ARBA00022776"/>
    </source>
</evidence>
<evidence type="ECO:0000256" key="4">
    <source>
        <dbReference type="ARBA" id="ARBA00016065"/>
    </source>
</evidence>
<dbReference type="GO" id="GO:0051301">
    <property type="term" value="P:cell division"/>
    <property type="evidence" value="ECO:0007669"/>
    <property type="project" value="UniProtKB-KW"/>
</dbReference>
<evidence type="ECO:0000313" key="13">
    <source>
        <dbReference type="EMBL" id="SCU97594.1"/>
    </source>
</evidence>
<comment type="function">
    <text evidence="11">Regulatory subunit of the condensin complex, a complex required for conversion of interphase chromatin into mitotic-like condense chromosomes.</text>
</comment>
<dbReference type="InterPro" id="IPR022816">
    <property type="entry name" value="Condensin_barren_su2"/>
</dbReference>
<dbReference type="EMBL" id="LT598461">
    <property type="protein sequence ID" value="SCU97594.1"/>
    <property type="molecule type" value="Genomic_DNA"/>
</dbReference>
<evidence type="ECO:0000256" key="3">
    <source>
        <dbReference type="ARBA" id="ARBA00009471"/>
    </source>
</evidence>
<dbReference type="PIRSF" id="PIRSF017126">
    <property type="entry name" value="Condensin_H"/>
    <property type="match status" value="1"/>
</dbReference>
<dbReference type="GO" id="GO:0007076">
    <property type="term" value="P:mitotic chromosome condensation"/>
    <property type="evidence" value="ECO:0007669"/>
    <property type="project" value="EnsemblFungi"/>
</dbReference>
<evidence type="ECO:0000256" key="2">
    <source>
        <dbReference type="ARBA" id="ARBA00004496"/>
    </source>
</evidence>
<feature type="region of interest" description="Disordered" evidence="12">
    <location>
        <begin position="393"/>
        <end position="413"/>
    </location>
</feature>
<sequence length="805" mass="90426">MPISTQDEDDDRGLFTNKTTMMANFEQWIKMATDNKINSRNSWNFALIDYFHDLNVLKDAEDNINFQKASATLDGCVKIYSSRVDSVANETGILLSGLAQRKNQQLAQGINDDPDGSHREIEGAEGAVSIDPDTGLPISNELDSVNRRRNYNRVLETTLVDFDTLRMRELDQELSIDPLFKKALADFDEGGAKSLLINTLHVDKTGRIVFDATTSQEHQDDGRKDQNSQEVNKGIPTEHADDTAKSEGEDEDGDIIMGDGADKSDRTKDESALLENTPEPHSIERSSLSMVDQSVDVEDEILALGMDLIDFKFINEAELCPSVKRLKDVVMDVTKAKSFIDDVNNKNDNFLTDQDLQDAWPGAPDNNEDGFDLPADGSFGLNEDLYEELNPENEDQVGEPLNDNDGRSQDNVTSTVIDQNVMAYFDETMKKNWRGREHWKVINFKNRLGSKFSEGGSENKVARDDEMTGKEKELEKPKKSVKQRLSIDFHNFDQSAEERIFEKKKGTIEMAMKQRHNPSHYLLPDDYQFSTQKITRLFIKPSQQMSFFSHNRSAADRQRMGNTLKIDDTTVNENEEPAGLADQNFWAQNYQLREEELANNDSVGSDLNPVDNMPNPFDDNDGIDFNQAFGSEENELPDIGSPEQPIAGSAGGLTQALGKPDGKVTYSRVSKKVDIKKLKDNIWNSINNELKSMESQGPDKAFEKSPEQDQGDEELGSSDQRTTEGPQTAINMKFTEITDRIATMYTGDRKKDLSTSFCFICLLHLANEHGFTVDSTDDFADLAIKFQETRTLQKAQSVNGSELST</sequence>
<keyword evidence="6" id="KW-0963">Cytoplasm</keyword>
<evidence type="ECO:0000256" key="6">
    <source>
        <dbReference type="ARBA" id="ARBA00022490"/>
    </source>
</evidence>
<feature type="compositionally biased region" description="Basic and acidic residues" evidence="12">
    <location>
        <begin position="217"/>
        <end position="227"/>
    </location>
</feature>
<feature type="compositionally biased region" description="Basic and acidic residues" evidence="12">
    <location>
        <begin position="460"/>
        <end position="472"/>
    </location>
</feature>
<evidence type="ECO:0000256" key="1">
    <source>
        <dbReference type="ARBA" id="ARBA00004286"/>
    </source>
</evidence>
<name>A0A1G4K1Y2_9SACH</name>
<keyword evidence="14" id="KW-1185">Reference proteome</keyword>
<evidence type="ECO:0000256" key="9">
    <source>
        <dbReference type="ARBA" id="ARBA00023067"/>
    </source>
</evidence>
<feature type="region of interest" description="Disordered" evidence="12">
    <location>
        <begin position="453"/>
        <end position="472"/>
    </location>
</feature>
<organism evidence="13 14">
    <name type="scientific">Lachancea dasiensis</name>
    <dbReference type="NCBI Taxonomy" id="1072105"/>
    <lineage>
        <taxon>Eukaryota</taxon>
        <taxon>Fungi</taxon>
        <taxon>Dikarya</taxon>
        <taxon>Ascomycota</taxon>
        <taxon>Saccharomycotina</taxon>
        <taxon>Saccharomycetes</taxon>
        <taxon>Saccharomycetales</taxon>
        <taxon>Saccharomycetaceae</taxon>
        <taxon>Lachancea</taxon>
    </lineage>
</organism>
<evidence type="ECO:0000256" key="7">
    <source>
        <dbReference type="ARBA" id="ARBA00022618"/>
    </source>
</evidence>
<dbReference type="GO" id="GO:0070058">
    <property type="term" value="P:tRNA gene clustering"/>
    <property type="evidence" value="ECO:0007669"/>
    <property type="project" value="EnsemblFungi"/>
</dbReference>
<feature type="region of interest" description="Disordered" evidence="12">
    <location>
        <begin position="213"/>
        <end position="287"/>
    </location>
</feature>
<feature type="region of interest" description="Disordered" evidence="12">
    <location>
        <begin position="692"/>
        <end position="728"/>
    </location>
</feature>
<dbReference type="GO" id="GO:0000796">
    <property type="term" value="C:condensin complex"/>
    <property type="evidence" value="ECO:0007669"/>
    <property type="project" value="EnsemblFungi"/>
</dbReference>
<evidence type="ECO:0000256" key="12">
    <source>
        <dbReference type="SAM" id="MobiDB-lite"/>
    </source>
</evidence>
<feature type="compositionally biased region" description="Basic and acidic residues" evidence="12">
    <location>
        <begin position="260"/>
        <end position="271"/>
    </location>
</feature>
<accession>A0A1G4K1Y2</accession>
<comment type="similarity">
    <text evidence="3 11">Belongs to the CND2 (condensin subunit 2) family.</text>
</comment>
<keyword evidence="7 11" id="KW-0132">Cell division</keyword>